<reference evidence="4 5" key="1">
    <citation type="submission" date="2020-08" db="EMBL/GenBank/DDBJ databases">
        <title>Genomic Encyclopedia of Type Strains, Phase IV (KMG-V): Genome sequencing to study the core and pangenomes of soil and plant-associated prokaryotes.</title>
        <authorList>
            <person name="Whitman W."/>
        </authorList>
    </citation>
    <scope>NUCLEOTIDE SEQUENCE [LARGE SCALE GENOMIC DNA]</scope>
    <source>
        <strain evidence="2 5">SEMIA 471</strain>
        <strain evidence="3 4">SEMIA 489</strain>
    </source>
</reference>
<evidence type="ECO:0000313" key="2">
    <source>
        <dbReference type="EMBL" id="MBB4478571.1"/>
    </source>
</evidence>
<sequence>MIHITLIVTDVRLQRLRHFSGTDAIAESDEITGELTMTGPMAKVAPGTYFSSRRLVSSTLERDQRRHRGKPTLDRRLHVHRPSTEPRRNVERGLMTFVKTHERRPPAQSAEYIATHMTRLRAPSNA</sequence>
<feature type="compositionally biased region" description="Basic and acidic residues" evidence="1">
    <location>
        <begin position="71"/>
        <end position="89"/>
    </location>
</feature>
<evidence type="ECO:0000313" key="5">
    <source>
        <dbReference type="Proteomes" id="UP000557344"/>
    </source>
</evidence>
<evidence type="ECO:0000313" key="3">
    <source>
        <dbReference type="EMBL" id="MBB4534403.1"/>
    </source>
</evidence>
<dbReference type="EMBL" id="JACIHU010000001">
    <property type="protein sequence ID" value="MBB4478571.1"/>
    <property type="molecule type" value="Genomic_DNA"/>
</dbReference>
<dbReference type="Proteomes" id="UP000523431">
    <property type="component" value="Unassembled WGS sequence"/>
</dbReference>
<dbReference type="RefSeq" id="WP_183838572.1">
    <property type="nucleotide sequence ID" value="NZ_JACIHU010000001.1"/>
</dbReference>
<comment type="caution">
    <text evidence="2">The sequence shown here is derived from an EMBL/GenBank/DDBJ whole genome shotgun (WGS) entry which is preliminary data.</text>
</comment>
<accession>A0A7W6Y5M4</accession>
<protein>
    <submittedName>
        <fullName evidence="2">Uncharacterized protein</fullName>
    </submittedName>
</protein>
<dbReference type="Proteomes" id="UP000557344">
    <property type="component" value="Unassembled WGS sequence"/>
</dbReference>
<dbReference type="AlphaFoldDB" id="A0A7W6Y5M4"/>
<gene>
    <name evidence="2" type="ORF">GGE46_001112</name>
    <name evidence="3" type="ORF">GGE57_001112</name>
</gene>
<dbReference type="EMBL" id="JACIID010000001">
    <property type="protein sequence ID" value="MBB4534403.1"/>
    <property type="molecule type" value="Genomic_DNA"/>
</dbReference>
<name>A0A7W6Y5M4_RHIET</name>
<evidence type="ECO:0000313" key="4">
    <source>
        <dbReference type="Proteomes" id="UP000523431"/>
    </source>
</evidence>
<evidence type="ECO:0000256" key="1">
    <source>
        <dbReference type="SAM" id="MobiDB-lite"/>
    </source>
</evidence>
<organism evidence="2 5">
    <name type="scientific">Rhizobium etli</name>
    <dbReference type="NCBI Taxonomy" id="29449"/>
    <lineage>
        <taxon>Bacteria</taxon>
        <taxon>Pseudomonadati</taxon>
        <taxon>Pseudomonadota</taxon>
        <taxon>Alphaproteobacteria</taxon>
        <taxon>Hyphomicrobiales</taxon>
        <taxon>Rhizobiaceae</taxon>
        <taxon>Rhizobium/Agrobacterium group</taxon>
        <taxon>Rhizobium</taxon>
    </lineage>
</organism>
<feature type="region of interest" description="Disordered" evidence="1">
    <location>
        <begin position="57"/>
        <end position="89"/>
    </location>
</feature>
<proteinExistence type="predicted"/>